<dbReference type="Proteomes" id="UP000287651">
    <property type="component" value="Unassembled WGS sequence"/>
</dbReference>
<dbReference type="EMBL" id="AMZH03005655">
    <property type="protein sequence ID" value="RRT65875.1"/>
    <property type="molecule type" value="Genomic_DNA"/>
</dbReference>
<evidence type="ECO:0000256" key="1">
    <source>
        <dbReference type="SAM" id="MobiDB-lite"/>
    </source>
</evidence>
<dbReference type="AlphaFoldDB" id="A0A426ZPM3"/>
<sequence length="160" mass="17157">MDPASRGLLASPLELLSSREIERGSQVGLEPYVELQAPAPSVRGGGASYRVKRTRHGHGSSVSGFEDYSFPTSASYVKVFPSGLEALVQGGGCDAEGLSYEDVFINLSQRSMSPRPRPLKEAESRYESMQEFLNCKGVLSGVAQPRSKQNGALYPNGVSS</sequence>
<accession>A0A426ZPM3</accession>
<proteinExistence type="predicted"/>
<evidence type="ECO:0000313" key="3">
    <source>
        <dbReference type="Proteomes" id="UP000287651"/>
    </source>
</evidence>
<evidence type="ECO:0000313" key="2">
    <source>
        <dbReference type="EMBL" id="RRT65875.1"/>
    </source>
</evidence>
<feature type="region of interest" description="Disordered" evidence="1">
    <location>
        <begin position="42"/>
        <end position="64"/>
    </location>
</feature>
<reference evidence="2 3" key="1">
    <citation type="journal article" date="2014" name="Agronomy (Basel)">
        <title>A Draft Genome Sequence for Ensete ventricosum, the Drought-Tolerant Tree Against Hunger.</title>
        <authorList>
            <person name="Harrison J."/>
            <person name="Moore K.A."/>
            <person name="Paszkiewicz K."/>
            <person name="Jones T."/>
            <person name="Grant M."/>
            <person name="Ambacheew D."/>
            <person name="Muzemil S."/>
            <person name="Studholme D.J."/>
        </authorList>
    </citation>
    <scope>NUCLEOTIDE SEQUENCE [LARGE SCALE GENOMIC DNA]</scope>
</reference>
<gene>
    <name evidence="2" type="ORF">B296_00031365</name>
</gene>
<name>A0A426ZPM3_ENSVE</name>
<comment type="caution">
    <text evidence="2">The sequence shown here is derived from an EMBL/GenBank/DDBJ whole genome shotgun (WGS) entry which is preliminary data.</text>
</comment>
<protein>
    <submittedName>
        <fullName evidence="2">Uncharacterized protein</fullName>
    </submittedName>
</protein>
<organism evidence="2 3">
    <name type="scientific">Ensete ventricosum</name>
    <name type="common">Abyssinian banana</name>
    <name type="synonym">Musa ensete</name>
    <dbReference type="NCBI Taxonomy" id="4639"/>
    <lineage>
        <taxon>Eukaryota</taxon>
        <taxon>Viridiplantae</taxon>
        <taxon>Streptophyta</taxon>
        <taxon>Embryophyta</taxon>
        <taxon>Tracheophyta</taxon>
        <taxon>Spermatophyta</taxon>
        <taxon>Magnoliopsida</taxon>
        <taxon>Liliopsida</taxon>
        <taxon>Zingiberales</taxon>
        <taxon>Musaceae</taxon>
        <taxon>Ensete</taxon>
    </lineage>
</organism>